<dbReference type="VEuPathDB" id="VectorBase:GPAI018624"/>
<dbReference type="AlphaFoldDB" id="A0A1A9ZLT0"/>
<accession>A0A1A9ZLT0</accession>
<keyword evidence="2" id="KW-1185">Reference proteome</keyword>
<proteinExistence type="predicted"/>
<name>A0A1A9ZLT0_GLOPL</name>
<protein>
    <submittedName>
        <fullName evidence="1">Uncharacterized protein</fullName>
    </submittedName>
</protein>
<organism evidence="1 2">
    <name type="scientific">Glossina pallidipes</name>
    <name type="common">Tsetse fly</name>
    <dbReference type="NCBI Taxonomy" id="7398"/>
    <lineage>
        <taxon>Eukaryota</taxon>
        <taxon>Metazoa</taxon>
        <taxon>Ecdysozoa</taxon>
        <taxon>Arthropoda</taxon>
        <taxon>Hexapoda</taxon>
        <taxon>Insecta</taxon>
        <taxon>Pterygota</taxon>
        <taxon>Neoptera</taxon>
        <taxon>Endopterygota</taxon>
        <taxon>Diptera</taxon>
        <taxon>Brachycera</taxon>
        <taxon>Muscomorpha</taxon>
        <taxon>Hippoboscoidea</taxon>
        <taxon>Glossinidae</taxon>
        <taxon>Glossina</taxon>
    </lineage>
</organism>
<evidence type="ECO:0000313" key="1">
    <source>
        <dbReference type="EnsemblMetazoa" id="GPAI018624-PA"/>
    </source>
</evidence>
<dbReference type="Proteomes" id="UP000092445">
    <property type="component" value="Unassembled WGS sequence"/>
</dbReference>
<evidence type="ECO:0000313" key="2">
    <source>
        <dbReference type="Proteomes" id="UP000092445"/>
    </source>
</evidence>
<reference evidence="2" key="1">
    <citation type="submission" date="2014-03" db="EMBL/GenBank/DDBJ databases">
        <authorList>
            <person name="Aksoy S."/>
            <person name="Warren W."/>
            <person name="Wilson R.K."/>
        </authorList>
    </citation>
    <scope>NUCLEOTIDE SEQUENCE [LARGE SCALE GENOMIC DNA]</scope>
    <source>
        <strain evidence="2">IAEA</strain>
    </source>
</reference>
<dbReference type="EnsemblMetazoa" id="GPAI018624-RA">
    <property type="protein sequence ID" value="GPAI018624-PA"/>
    <property type="gene ID" value="GPAI018624"/>
</dbReference>
<sequence length="101" mass="11116">MSSIAYFRNDMKVGKTVVNDINDINDTLRVKFTCLRGTLKAPLLTKPMAAEVQGSSFASSRLQHLSVELRSVEFIGALLNDMILMTKHQALECNSDAKAAN</sequence>
<reference evidence="1" key="2">
    <citation type="submission" date="2020-05" db="UniProtKB">
        <authorList>
            <consortium name="EnsemblMetazoa"/>
        </authorList>
    </citation>
    <scope>IDENTIFICATION</scope>
    <source>
        <strain evidence="1">IAEA</strain>
    </source>
</reference>